<reference evidence="9 10" key="1">
    <citation type="journal article" date="2019" name="BMC Genomics">
        <title>Chromosome level assembly and comparative genome analysis confirm lager-brewing yeasts originated from a single hybridization.</title>
        <authorList>
            <person name="Salazar A.N."/>
            <person name="Gorter de Vries A.R."/>
            <person name="van den Broek M."/>
            <person name="Brouwers N."/>
            <person name="de la Torre Cortes P."/>
            <person name="Kuijpers N.G.A."/>
            <person name="Daran J.G."/>
            <person name="Abeel T."/>
        </authorList>
    </citation>
    <scope>NUCLEOTIDE SEQUENCE [LARGE SCALE GENOMIC DNA]</scope>
    <source>
        <strain evidence="9 10">CBS 1483</strain>
    </source>
</reference>
<comment type="subcellular location">
    <subcellularLocation>
        <location evidence="1">Cytoplasm</location>
        <location evidence="1">Cytoskeleton</location>
        <location evidence="1">Spindle</location>
    </subcellularLocation>
</comment>
<dbReference type="PANTHER" id="PTHR21567:SF9">
    <property type="entry name" value="CLIP-ASSOCIATING PROTEIN"/>
    <property type="match status" value="1"/>
</dbReference>
<evidence type="ECO:0000256" key="1">
    <source>
        <dbReference type="ARBA" id="ARBA00004186"/>
    </source>
</evidence>
<keyword evidence="5" id="KW-0493">Microtubule</keyword>
<evidence type="ECO:0000256" key="2">
    <source>
        <dbReference type="ARBA" id="ARBA00009549"/>
    </source>
</evidence>
<feature type="compositionally biased region" description="Polar residues" evidence="7">
    <location>
        <begin position="692"/>
        <end position="701"/>
    </location>
</feature>
<feature type="compositionally biased region" description="Low complexity" evidence="7">
    <location>
        <begin position="586"/>
        <end position="603"/>
    </location>
</feature>
<evidence type="ECO:0000313" key="10">
    <source>
        <dbReference type="Proteomes" id="UP000501346"/>
    </source>
</evidence>
<evidence type="ECO:0000313" key="9">
    <source>
        <dbReference type="EMBL" id="QID77972.1"/>
    </source>
</evidence>
<dbReference type="InterPro" id="IPR016024">
    <property type="entry name" value="ARM-type_fold"/>
</dbReference>
<feature type="region of interest" description="Disordered" evidence="7">
    <location>
        <begin position="648"/>
        <end position="701"/>
    </location>
</feature>
<proteinExistence type="inferred from homology"/>
<dbReference type="Proteomes" id="UP000501346">
    <property type="component" value="Chromosome ScII"/>
</dbReference>
<evidence type="ECO:0000256" key="5">
    <source>
        <dbReference type="ARBA" id="ARBA00022701"/>
    </source>
</evidence>
<protein>
    <recommendedName>
        <fullName evidence="3">Protein STU1</fullName>
    </recommendedName>
</protein>
<name>A0A6C1DL71_SACPS</name>
<feature type="region of interest" description="Disordered" evidence="7">
    <location>
        <begin position="1089"/>
        <end position="1182"/>
    </location>
</feature>
<dbReference type="GO" id="GO:0005876">
    <property type="term" value="C:spindle microtubule"/>
    <property type="evidence" value="ECO:0007669"/>
    <property type="project" value="TreeGrafter"/>
</dbReference>
<evidence type="ECO:0000256" key="4">
    <source>
        <dbReference type="ARBA" id="ARBA00022618"/>
    </source>
</evidence>
<dbReference type="InterPro" id="IPR011989">
    <property type="entry name" value="ARM-like"/>
</dbReference>
<dbReference type="OrthoDB" id="46159at2759"/>
<evidence type="ECO:0000256" key="7">
    <source>
        <dbReference type="SAM" id="MobiDB-lite"/>
    </source>
</evidence>
<dbReference type="GO" id="GO:1990023">
    <property type="term" value="C:mitotic spindle midzone"/>
    <property type="evidence" value="ECO:0007669"/>
    <property type="project" value="TreeGrafter"/>
</dbReference>
<dbReference type="EMBL" id="CP048984">
    <property type="protein sequence ID" value="QID77972.1"/>
    <property type="molecule type" value="Genomic_DNA"/>
</dbReference>
<dbReference type="GO" id="GO:0008017">
    <property type="term" value="F:microtubule binding"/>
    <property type="evidence" value="ECO:0007669"/>
    <property type="project" value="TreeGrafter"/>
</dbReference>
<evidence type="ECO:0000259" key="8">
    <source>
        <dbReference type="Pfam" id="PF12348"/>
    </source>
</evidence>
<keyword evidence="6" id="KW-0131">Cell cycle</keyword>
<organism evidence="9 10">
    <name type="scientific">Saccharomyces pastorianus</name>
    <name type="common">Lager yeast</name>
    <name type="synonym">Saccharomyces cerevisiae x Saccharomyces eubayanus</name>
    <dbReference type="NCBI Taxonomy" id="27292"/>
    <lineage>
        <taxon>Eukaryota</taxon>
        <taxon>Fungi</taxon>
        <taxon>Dikarya</taxon>
        <taxon>Ascomycota</taxon>
        <taxon>Saccharomycotina</taxon>
        <taxon>Saccharomycetes</taxon>
        <taxon>Saccharomycetales</taxon>
        <taxon>Saccharomycetaceae</taxon>
        <taxon>Saccharomyces</taxon>
    </lineage>
</organism>
<dbReference type="Gene3D" id="1.25.10.10">
    <property type="entry name" value="Leucine-rich Repeat Variant"/>
    <property type="match status" value="1"/>
</dbReference>
<gene>
    <name evidence="9" type="primary">STU1_1</name>
    <name evidence="9" type="ORF">GRS66_000164</name>
</gene>
<feature type="compositionally biased region" description="Polar residues" evidence="7">
    <location>
        <begin position="1103"/>
        <end position="1121"/>
    </location>
</feature>
<dbReference type="GO" id="GO:0005881">
    <property type="term" value="C:cytoplasmic microtubule"/>
    <property type="evidence" value="ECO:0007669"/>
    <property type="project" value="TreeGrafter"/>
</dbReference>
<dbReference type="SUPFAM" id="SSF48371">
    <property type="entry name" value="ARM repeat"/>
    <property type="match status" value="1"/>
</dbReference>
<evidence type="ECO:0000256" key="3">
    <source>
        <dbReference type="ARBA" id="ARBA00016012"/>
    </source>
</evidence>
<keyword evidence="4" id="KW-0132">Cell division</keyword>
<comment type="similarity">
    <text evidence="2">Belongs to the CLASP family.</text>
</comment>
<feature type="domain" description="CLASP N-terminal" evidence="8">
    <location>
        <begin position="318"/>
        <end position="559"/>
    </location>
</feature>
<dbReference type="GO" id="GO:0005815">
    <property type="term" value="C:microtubule organizing center"/>
    <property type="evidence" value="ECO:0007669"/>
    <property type="project" value="TreeGrafter"/>
</dbReference>
<dbReference type="GO" id="GO:0051301">
    <property type="term" value="P:cell division"/>
    <property type="evidence" value="ECO:0007669"/>
    <property type="project" value="UniProtKB-KW"/>
</dbReference>
<keyword evidence="10" id="KW-1185">Reference proteome</keyword>
<dbReference type="PANTHER" id="PTHR21567">
    <property type="entry name" value="CLASP"/>
    <property type="match status" value="1"/>
</dbReference>
<keyword evidence="6" id="KW-0498">Mitosis</keyword>
<dbReference type="GO" id="GO:0090307">
    <property type="term" value="P:mitotic spindle assembly"/>
    <property type="evidence" value="ECO:0007669"/>
    <property type="project" value="TreeGrafter"/>
</dbReference>
<dbReference type="GO" id="GO:0060172">
    <property type="term" value="P:astral microtubule depolymerization"/>
    <property type="evidence" value="ECO:0007669"/>
    <property type="project" value="TreeGrafter"/>
</dbReference>
<dbReference type="Pfam" id="PF12348">
    <property type="entry name" value="CLASP_N"/>
    <property type="match status" value="1"/>
</dbReference>
<accession>A0A6C1DL71</accession>
<dbReference type="InterPro" id="IPR024395">
    <property type="entry name" value="CLASP_N_dom"/>
</dbReference>
<feature type="region of interest" description="Disordered" evidence="7">
    <location>
        <begin position="586"/>
        <end position="605"/>
    </location>
</feature>
<feature type="compositionally biased region" description="Polar residues" evidence="7">
    <location>
        <begin position="670"/>
        <end position="684"/>
    </location>
</feature>
<sequence>MSSFNNETNNNSNTNTHPDDSFPLYTVFKDESVPIEEKMALLTRFKGHVKKELVNESSIQAYFAALLFISGHYAYRSYPRLIFLSHSSLCYLIKRVAMQSPVQFNDTLVEQLLNHLIFELPNEKKFWLASIKAIEAIYLVNPSKIQAILANFLRRPSENQNGDYLNRIKSTLLTIDELIQINEKNNSNHLQLLRFFMLSFTNLLNNNLNEHANDDNNNVIIELIFDIMYKYLKMDDENSQDLIDGFVNDLEVEKFKQKFISLAKSQDQHGSQEDKSTLFDEEYEFQLLLAEAKLPQLSNNLSSKDPAMKKNYESLNQLQQDLENLLAPFQSVKETEQNWKLRQSNIIELDNIISGNIPKDNPEEFVTVIKEVQLIELISRATSSLRTTLSLTALLFLKRLIHILNDQLPLSILDQIFVIFKNLLSSTKKISSQTAFHCLITLIIDINHFHNKLFQLSFLLINEKTVTPRFCSAILLRSFLIKFNDSNLSLNNSNTTSPTSKLENNIIYIEEWLKKGISDSQTTVREAMRLTFWYFYKCYPTNAKRLLSSSFSPQLKKATELAIPAHLNINYQVSRVSSTASASSATSRLYSHSSNNSSRKTSLLEQKRNYPSYAQPTQSSSTSLLNAPAVTAGGSVIASKLSNKLKTNLRSTSEYSSKENEKRARHHDSMNSVSNSNTKDNNNVTKRKVSAPPSSTAATKVSENYTNFDDFPSNQIDLTDELSNSYSNPLIKKYMDKNDVSMSSSPISLKGSNKLGEYETLYKKFNDASFPAQIKDALQYLQKELLLTSQQSSSAPKFEFPMIMKKLRQIMIKSPNDFKPFLSIEKFTNGVPLNYLIELYSINSFDYAEILKNRMNPEKPYELTNLIITIADLSNFLNANNCPTDFKLYYMKYKTTFFNYNFKLLLEIFRNLNIKHDNTLRSGTNDLMPKISIILFQIYGKEFDYTCYFNLIFEIYKFDNNRFNKLLADFDIVSTKMKICHELEKKDANFKVEDIISRESSVSFTPIDNKKSEGDEESDDAVDENDVKKCMEMTMINPFKNLETDKTLELKNNVGKRTSSTDSVVIHDDNDKDKKLSEMTKIVSVYQLDQPNPAKEEDDIDMENSQKSDLNLSEIFQNSGENTERKLKDDNEPTVKFSTDPPKIINEPEKLIGNGNENEKPDLETMSPTKINGDENMGQKQRITVKRERDVALTEQDINSKKMKLVNNKKSEKMHLPIMDNFPRDSLTVYEISHLLMVDSNGNTLMDFDVYFNHMSKAINRIKSGSFTMKHINYLIEPLITCFQNQKMTDWLTNENGFDELLDVAIMLLKSTDDTPSIPSKISSKSIILVHCLLVWKKFLNTLSENADDDGVSVRMCFEEVWEQILLMLNKFSDYGNEIYKLAQEFRDSLMLSHFFKKHSATRILSMLVTEIQPDTAGVKETFLIETLWKMLQSPTICQQFKKSNISEIIQTMSYFIMGTDNTSWNFTSAVVLARCLRVLQTTPDYTEQETERLFDCLPKNVFKMIMFIASNE</sequence>
<evidence type="ECO:0000256" key="6">
    <source>
        <dbReference type="ARBA" id="ARBA00022776"/>
    </source>
</evidence>
<feature type="compositionally biased region" description="Basic and acidic residues" evidence="7">
    <location>
        <begin position="1122"/>
        <end position="1133"/>
    </location>
</feature>